<proteinExistence type="predicted"/>
<evidence type="ECO:0000313" key="2">
    <source>
        <dbReference type="Proteomes" id="UP000805193"/>
    </source>
</evidence>
<gene>
    <name evidence="1" type="ORF">HPB47_010007</name>
</gene>
<comment type="caution">
    <text evidence="1">The sequence shown here is derived from an EMBL/GenBank/DDBJ whole genome shotgun (WGS) entry which is preliminary data.</text>
</comment>
<dbReference type="EMBL" id="JABSTQ010011317">
    <property type="protein sequence ID" value="KAG0412860.1"/>
    <property type="molecule type" value="Genomic_DNA"/>
</dbReference>
<dbReference type="Proteomes" id="UP000805193">
    <property type="component" value="Unassembled WGS sequence"/>
</dbReference>
<reference evidence="1 2" key="1">
    <citation type="journal article" date="2020" name="Cell">
        <title>Large-Scale Comparative Analyses of Tick Genomes Elucidate Their Genetic Diversity and Vector Capacities.</title>
        <authorList>
            <consortium name="Tick Genome and Microbiome Consortium (TIGMIC)"/>
            <person name="Jia N."/>
            <person name="Wang J."/>
            <person name="Shi W."/>
            <person name="Du L."/>
            <person name="Sun Y."/>
            <person name="Zhan W."/>
            <person name="Jiang J.F."/>
            <person name="Wang Q."/>
            <person name="Zhang B."/>
            <person name="Ji P."/>
            <person name="Bell-Sakyi L."/>
            <person name="Cui X.M."/>
            <person name="Yuan T.T."/>
            <person name="Jiang B.G."/>
            <person name="Yang W.F."/>
            <person name="Lam T.T."/>
            <person name="Chang Q.C."/>
            <person name="Ding S.J."/>
            <person name="Wang X.J."/>
            <person name="Zhu J.G."/>
            <person name="Ruan X.D."/>
            <person name="Zhao L."/>
            <person name="Wei J.T."/>
            <person name="Ye R.Z."/>
            <person name="Que T.C."/>
            <person name="Du C.H."/>
            <person name="Zhou Y.H."/>
            <person name="Cheng J.X."/>
            <person name="Dai P.F."/>
            <person name="Guo W.B."/>
            <person name="Han X.H."/>
            <person name="Huang E.J."/>
            <person name="Li L.F."/>
            <person name="Wei W."/>
            <person name="Gao Y.C."/>
            <person name="Liu J.Z."/>
            <person name="Shao H.Z."/>
            <person name="Wang X."/>
            <person name="Wang C.C."/>
            <person name="Yang T.C."/>
            <person name="Huo Q.B."/>
            <person name="Li W."/>
            <person name="Chen H.Y."/>
            <person name="Chen S.E."/>
            <person name="Zhou L.G."/>
            <person name="Ni X.B."/>
            <person name="Tian J.H."/>
            <person name="Sheng Y."/>
            <person name="Liu T."/>
            <person name="Pan Y.S."/>
            <person name="Xia L.Y."/>
            <person name="Li J."/>
            <person name="Zhao F."/>
            <person name="Cao W.C."/>
        </authorList>
    </citation>
    <scope>NUCLEOTIDE SEQUENCE [LARGE SCALE GENOMIC DNA]</scope>
    <source>
        <strain evidence="1">Iper-2018</strain>
    </source>
</reference>
<evidence type="ECO:0000313" key="1">
    <source>
        <dbReference type="EMBL" id="KAG0412860.1"/>
    </source>
</evidence>
<accession>A0AC60P096</accession>
<organism evidence="1 2">
    <name type="scientific">Ixodes persulcatus</name>
    <name type="common">Taiga tick</name>
    <dbReference type="NCBI Taxonomy" id="34615"/>
    <lineage>
        <taxon>Eukaryota</taxon>
        <taxon>Metazoa</taxon>
        <taxon>Ecdysozoa</taxon>
        <taxon>Arthropoda</taxon>
        <taxon>Chelicerata</taxon>
        <taxon>Arachnida</taxon>
        <taxon>Acari</taxon>
        <taxon>Parasitiformes</taxon>
        <taxon>Ixodida</taxon>
        <taxon>Ixodoidea</taxon>
        <taxon>Ixodidae</taxon>
        <taxon>Ixodinae</taxon>
        <taxon>Ixodes</taxon>
    </lineage>
</organism>
<name>A0AC60P096_IXOPE</name>
<sequence>MIHACADVVRTIAANGSKPQDPTMWLARQVMKPYVVCATVLLAAVSHNAHGGMAGTVARHATVLSENIQSPGKNASIGDPKAKSREVRVYDSMLAHVMGSSASRSHVEIRNDEGGIIRLSFFKIIITFMLFLTMLMIASGITVSAATTWLVGSVLIFPGLLLLCVTAVVAFSILSGRPAHLYADTEEPNFPGVEYAKLPQDIDASVEQLLKTAVGGASAARPGGPPPKHKKAQPNVSFQE</sequence>
<protein>
    <submittedName>
        <fullName evidence="1">Uncharacterized protein</fullName>
    </submittedName>
</protein>
<keyword evidence="2" id="KW-1185">Reference proteome</keyword>